<sequence length="244" mass="27416">MKTGIVTTLIALCLPVSVFATTLRAFNRCRSSGTRRQEGFQLSAARCGQHELDNGPHQLVFRVEKTIHLSNSEERLYISPPLVVSFNTQLINQVNFRLPRLENEREANHFDAAPRLELLDGDATPIPVKLDILAITSTAKTIDYEVEVERYNKSAKRASLPQFATMMADDSTLLSGVSELDAIPPQSQVLTEQRLKYWFKLADPQTRNTFLQWAGKTTIFLRFLCLCAGFFGLYLAAISAYSNL</sequence>
<keyword evidence="3" id="KW-0472">Membrane</keyword>
<feature type="transmembrane region" description="Helical" evidence="3">
    <location>
        <begin position="219"/>
        <end position="241"/>
    </location>
</feature>
<proteinExistence type="inferred from homology"/>
<evidence type="ECO:0000256" key="1">
    <source>
        <dbReference type="ARBA" id="ARBA00008490"/>
    </source>
</evidence>
<dbReference type="AlphaFoldDB" id="A0A2X1N898"/>
<reference evidence="4 5" key="1">
    <citation type="submission" date="2018-06" db="EMBL/GenBank/DDBJ databases">
        <authorList>
            <consortium name="Pathogen Informatics"/>
            <person name="Doyle S."/>
        </authorList>
    </citation>
    <scope>NUCLEOTIDE SEQUENCE [LARGE SCALE GENOMIC DNA]</scope>
    <source>
        <strain evidence="4 5">NCTC9073</strain>
    </source>
</reference>
<comment type="similarity">
    <text evidence="1">Belongs to the UPF0319 family.</text>
</comment>
<protein>
    <submittedName>
        <fullName evidence="4">Uncharacterized protein conserved in bacteria (DUF2057)</fullName>
    </submittedName>
</protein>
<evidence type="ECO:0000256" key="3">
    <source>
        <dbReference type="SAM" id="Phobius"/>
    </source>
</evidence>
<dbReference type="PANTHER" id="PTHR38108">
    <property type="entry name" value="UPF0319 PROTEIN YCCT"/>
    <property type="match status" value="1"/>
</dbReference>
<evidence type="ECO:0000313" key="5">
    <source>
        <dbReference type="Proteomes" id="UP000250780"/>
    </source>
</evidence>
<gene>
    <name evidence="4" type="primary">yccT</name>
    <name evidence="4" type="ORF">NCTC9073_02141</name>
</gene>
<keyword evidence="2" id="KW-0732">Signal</keyword>
<keyword evidence="3" id="KW-0812">Transmembrane</keyword>
<evidence type="ECO:0000313" key="4">
    <source>
        <dbReference type="EMBL" id="SPX10827.1"/>
    </source>
</evidence>
<keyword evidence="3" id="KW-1133">Transmembrane helix</keyword>
<dbReference type="InterPro" id="IPR018635">
    <property type="entry name" value="UPF0319"/>
</dbReference>
<organism evidence="4 5">
    <name type="scientific">Escherichia coli</name>
    <dbReference type="NCBI Taxonomy" id="562"/>
    <lineage>
        <taxon>Bacteria</taxon>
        <taxon>Pseudomonadati</taxon>
        <taxon>Pseudomonadota</taxon>
        <taxon>Gammaproteobacteria</taxon>
        <taxon>Enterobacterales</taxon>
        <taxon>Enterobacteriaceae</taxon>
        <taxon>Escherichia</taxon>
    </lineage>
</organism>
<evidence type="ECO:0000256" key="2">
    <source>
        <dbReference type="ARBA" id="ARBA00022729"/>
    </source>
</evidence>
<dbReference type="NCBIfam" id="NF002967">
    <property type="entry name" value="PRK03641.1"/>
    <property type="match status" value="1"/>
</dbReference>
<dbReference type="PANTHER" id="PTHR38108:SF1">
    <property type="entry name" value="UPF0319 PROTEIN YCCT"/>
    <property type="match status" value="1"/>
</dbReference>
<dbReference type="Pfam" id="PF09829">
    <property type="entry name" value="DUF2057"/>
    <property type="match status" value="1"/>
</dbReference>
<accession>A0A2X1N898</accession>
<name>A0A2X1N898_ECOLX</name>
<dbReference type="EMBL" id="UASD01000008">
    <property type="protein sequence ID" value="SPX10827.1"/>
    <property type="molecule type" value="Genomic_DNA"/>
</dbReference>
<dbReference type="Proteomes" id="UP000250780">
    <property type="component" value="Unassembled WGS sequence"/>
</dbReference>